<dbReference type="GO" id="GO:0061578">
    <property type="term" value="F:K63-linked deubiquitinase activity"/>
    <property type="evidence" value="ECO:0007669"/>
    <property type="project" value="TreeGrafter"/>
</dbReference>
<dbReference type="Ensembl" id="ENSOTST00005093276.2">
    <property type="protein sequence ID" value="ENSOTSP00005085916.1"/>
    <property type="gene ID" value="ENSOTSG00005040551.2"/>
</dbReference>
<dbReference type="Pfam" id="PF02338">
    <property type="entry name" value="OTU"/>
    <property type="match status" value="1"/>
</dbReference>
<dbReference type="GO" id="GO:1903093">
    <property type="term" value="P:regulation of protein K48-linked deubiquitination"/>
    <property type="evidence" value="ECO:0007669"/>
    <property type="project" value="TreeGrafter"/>
</dbReference>
<dbReference type="SUPFAM" id="SSF63748">
    <property type="entry name" value="Tudor/PWWP/MBT"/>
    <property type="match status" value="1"/>
</dbReference>
<dbReference type="Proteomes" id="UP000694402">
    <property type="component" value="Unassembled WGS sequence"/>
</dbReference>
<dbReference type="AlphaFoldDB" id="A0A8C8IUS1"/>
<reference evidence="9" key="1">
    <citation type="submission" date="2025-08" db="UniProtKB">
        <authorList>
            <consortium name="Ensembl"/>
        </authorList>
    </citation>
    <scope>IDENTIFICATION</scope>
</reference>
<dbReference type="Gene3D" id="2.30.30.140">
    <property type="match status" value="1"/>
</dbReference>
<dbReference type="GO" id="GO:0034122">
    <property type="term" value="P:negative regulation of toll-like receptor signaling pathway"/>
    <property type="evidence" value="ECO:0007669"/>
    <property type="project" value="TreeGrafter"/>
</dbReference>
<organism evidence="9 10">
    <name type="scientific">Oncorhynchus tshawytscha</name>
    <name type="common">Chinook salmon</name>
    <name type="synonym">Salmo tshawytscha</name>
    <dbReference type="NCBI Taxonomy" id="74940"/>
    <lineage>
        <taxon>Eukaryota</taxon>
        <taxon>Metazoa</taxon>
        <taxon>Chordata</taxon>
        <taxon>Craniata</taxon>
        <taxon>Vertebrata</taxon>
        <taxon>Euteleostomi</taxon>
        <taxon>Actinopterygii</taxon>
        <taxon>Neopterygii</taxon>
        <taxon>Teleostei</taxon>
        <taxon>Protacanthopterygii</taxon>
        <taxon>Salmoniformes</taxon>
        <taxon>Salmonidae</taxon>
        <taxon>Salmoninae</taxon>
        <taxon>Oncorhynchus</taxon>
    </lineage>
</organism>
<evidence type="ECO:0000313" key="9">
    <source>
        <dbReference type="Ensembl" id="ENSOTSP00005085916.1"/>
    </source>
</evidence>
<accession>A0A8C8IUS1</accession>
<evidence type="ECO:0000256" key="1">
    <source>
        <dbReference type="ARBA" id="ARBA00000707"/>
    </source>
</evidence>
<evidence type="ECO:0000259" key="7">
    <source>
        <dbReference type="PROSITE" id="PS50304"/>
    </source>
</evidence>
<feature type="region of interest" description="Disordered" evidence="6">
    <location>
        <begin position="350"/>
        <end position="421"/>
    </location>
</feature>
<dbReference type="PROSITE" id="PS50802">
    <property type="entry name" value="OTU"/>
    <property type="match status" value="1"/>
</dbReference>
<protein>
    <recommendedName>
        <fullName evidence="2">ubiquitinyl hydrolase 1</fullName>
        <ecNumber evidence="2">3.4.19.12</ecNumber>
    </recommendedName>
</protein>
<keyword evidence="3" id="KW-0645">Protease</keyword>
<keyword evidence="4" id="KW-0833">Ubl conjugation pathway</keyword>
<dbReference type="CDD" id="cd20448">
    <property type="entry name" value="Tudor_OTUD4"/>
    <property type="match status" value="1"/>
</dbReference>
<dbReference type="PANTHER" id="PTHR12419">
    <property type="entry name" value="OTU DOMAIN CONTAINING PROTEIN"/>
    <property type="match status" value="1"/>
</dbReference>
<evidence type="ECO:0000313" key="10">
    <source>
        <dbReference type="Proteomes" id="UP000694402"/>
    </source>
</evidence>
<name>A0A8C8IUS1_ONCTS</name>
<evidence type="ECO:0000256" key="3">
    <source>
        <dbReference type="ARBA" id="ARBA00022670"/>
    </source>
</evidence>
<dbReference type="InterPro" id="IPR003323">
    <property type="entry name" value="OTU_dom"/>
</dbReference>
<evidence type="ECO:0000256" key="2">
    <source>
        <dbReference type="ARBA" id="ARBA00012759"/>
    </source>
</evidence>
<dbReference type="GO" id="GO:0016579">
    <property type="term" value="P:protein deubiquitination"/>
    <property type="evidence" value="ECO:0007669"/>
    <property type="project" value="TreeGrafter"/>
</dbReference>
<evidence type="ECO:0000259" key="8">
    <source>
        <dbReference type="PROSITE" id="PS50802"/>
    </source>
</evidence>
<evidence type="ECO:0000256" key="5">
    <source>
        <dbReference type="ARBA" id="ARBA00022807"/>
    </source>
</evidence>
<gene>
    <name evidence="9" type="primary">otud4</name>
</gene>
<sequence>MDGCQPNMRQNNNEKSVEKCMDEYLKSIGFHRKKIAKDGSCLFRAVAEQVLHCQSLHTKVRATCVQYLKKNKENYAAFIEGDFEEYIMKLEDPQHWVGEVEICALALMYKSDFIIFQTPGKPPVQITDNGFNDKVRLCFLNGNHYDSVYPIAHVKNAALCQSVLYELLYERVCGTDHSVVAPCLKGGTGNRGNDLLEDDPDNEQCRSSDESDLEGEDALWSQDGPAGPAARGLTVKGRGSRGPPFSNRVRRSLNPFLYRNTEYDVWVKSKRAQQKLDFCIAAGMQYTVGDKCKVRLDNGGRYYGAYIQEVSPDNGPVTVFIEELGKKHTVSLWNLRPPTDDTLSWSTVARDGKRLNNGSAPNSDWEGRGRGRKSGKPSTPSATPSVSQAKGPSQSGGRGVQKQHSWPLQATVEEGGARSTNTRWCLMPVR</sequence>
<dbReference type="GO" id="GO:0006508">
    <property type="term" value="P:proteolysis"/>
    <property type="evidence" value="ECO:0007669"/>
    <property type="project" value="UniProtKB-KW"/>
</dbReference>
<comment type="catalytic activity">
    <reaction evidence="1">
        <text>Thiol-dependent hydrolysis of ester, thioester, amide, peptide and isopeptide bonds formed by the C-terminal Gly of ubiquitin (a 76-residue protein attached to proteins as an intracellular targeting signal).</text>
        <dbReference type="EC" id="3.4.19.12"/>
    </reaction>
</comment>
<dbReference type="Gene3D" id="3.90.70.80">
    <property type="match status" value="1"/>
</dbReference>
<keyword evidence="5" id="KW-0378">Hydrolase</keyword>
<proteinExistence type="predicted"/>
<dbReference type="SUPFAM" id="SSF54001">
    <property type="entry name" value="Cysteine proteinases"/>
    <property type="match status" value="1"/>
</dbReference>
<dbReference type="InterPro" id="IPR038765">
    <property type="entry name" value="Papain-like_cys_pep_sf"/>
</dbReference>
<dbReference type="PROSITE" id="PS50304">
    <property type="entry name" value="TUDOR"/>
    <property type="match status" value="1"/>
</dbReference>
<feature type="domain" description="OTU" evidence="8">
    <location>
        <begin position="30"/>
        <end position="151"/>
    </location>
</feature>
<reference evidence="9" key="2">
    <citation type="submission" date="2025-09" db="UniProtKB">
        <authorList>
            <consortium name="Ensembl"/>
        </authorList>
    </citation>
    <scope>IDENTIFICATION</scope>
</reference>
<feature type="region of interest" description="Disordered" evidence="6">
    <location>
        <begin position="191"/>
        <end position="244"/>
    </location>
</feature>
<evidence type="ECO:0000256" key="6">
    <source>
        <dbReference type="SAM" id="MobiDB-lite"/>
    </source>
</evidence>
<feature type="domain" description="Tudor" evidence="7">
    <location>
        <begin position="285"/>
        <end position="345"/>
    </location>
</feature>
<dbReference type="InterPro" id="IPR002999">
    <property type="entry name" value="Tudor"/>
</dbReference>
<evidence type="ECO:0000256" key="4">
    <source>
        <dbReference type="ARBA" id="ARBA00022786"/>
    </source>
</evidence>
<dbReference type="PANTHER" id="PTHR12419:SF9">
    <property type="entry name" value="OTU DOMAIN-CONTAINING PROTEIN 4"/>
    <property type="match status" value="1"/>
</dbReference>
<dbReference type="GeneTree" id="ENSGT00940000159922"/>
<dbReference type="GO" id="GO:0004843">
    <property type="term" value="F:cysteine-type deubiquitinase activity"/>
    <property type="evidence" value="ECO:0007669"/>
    <property type="project" value="UniProtKB-EC"/>
</dbReference>
<dbReference type="EC" id="3.4.19.12" evidence="2"/>
<keyword evidence="10" id="KW-1185">Reference proteome</keyword>
<feature type="compositionally biased region" description="Polar residues" evidence="6">
    <location>
        <begin position="376"/>
        <end position="393"/>
    </location>
</feature>
<dbReference type="InterPro" id="IPR050704">
    <property type="entry name" value="Peptidase_C85-like"/>
</dbReference>
<dbReference type="GO" id="GO:2000660">
    <property type="term" value="P:negative regulation of interleukin-1-mediated signaling pathway"/>
    <property type="evidence" value="ECO:0007669"/>
    <property type="project" value="TreeGrafter"/>
</dbReference>
<keyword evidence="5" id="KW-0788">Thiol protease</keyword>